<reference evidence="1 2" key="2">
    <citation type="submission" date="2018-11" db="EMBL/GenBank/DDBJ databases">
        <authorList>
            <consortium name="Pathogen Informatics"/>
        </authorList>
    </citation>
    <scope>NUCLEOTIDE SEQUENCE [LARGE SCALE GENOMIC DNA]</scope>
</reference>
<name>A0A183V730_TOXCA</name>
<sequence>MTVLMHLAYKHNGSQLPFRSTIVKLIESMLPLHLRALFSVERLRSVVLSLRNRVKRSRNASRFLTSDKENLEVFEETR</sequence>
<evidence type="ECO:0000313" key="3">
    <source>
        <dbReference type="WBParaSite" id="TCNE_0001655101-mRNA-1"/>
    </source>
</evidence>
<accession>A0A183V730</accession>
<gene>
    <name evidence="1" type="ORF">TCNE_LOCUS16550</name>
</gene>
<dbReference type="AlphaFoldDB" id="A0A183V730"/>
<dbReference type="Proteomes" id="UP000050794">
    <property type="component" value="Unassembled WGS sequence"/>
</dbReference>
<reference evidence="3" key="1">
    <citation type="submission" date="2016-06" db="UniProtKB">
        <authorList>
            <consortium name="WormBaseParasite"/>
        </authorList>
    </citation>
    <scope>IDENTIFICATION</scope>
</reference>
<organism evidence="2 3">
    <name type="scientific">Toxocara canis</name>
    <name type="common">Canine roundworm</name>
    <dbReference type="NCBI Taxonomy" id="6265"/>
    <lineage>
        <taxon>Eukaryota</taxon>
        <taxon>Metazoa</taxon>
        <taxon>Ecdysozoa</taxon>
        <taxon>Nematoda</taxon>
        <taxon>Chromadorea</taxon>
        <taxon>Rhabditida</taxon>
        <taxon>Spirurina</taxon>
        <taxon>Ascaridomorpha</taxon>
        <taxon>Ascaridoidea</taxon>
        <taxon>Toxocaridae</taxon>
        <taxon>Toxocara</taxon>
    </lineage>
</organism>
<dbReference type="EMBL" id="UYWY01023690">
    <property type="protein sequence ID" value="VDM47871.1"/>
    <property type="molecule type" value="Genomic_DNA"/>
</dbReference>
<proteinExistence type="predicted"/>
<keyword evidence="2" id="KW-1185">Reference proteome</keyword>
<evidence type="ECO:0000313" key="2">
    <source>
        <dbReference type="Proteomes" id="UP000050794"/>
    </source>
</evidence>
<evidence type="ECO:0000313" key="1">
    <source>
        <dbReference type="EMBL" id="VDM47871.1"/>
    </source>
</evidence>
<protein>
    <submittedName>
        <fullName evidence="3">NPH3 domain-containing protein</fullName>
    </submittedName>
</protein>
<dbReference type="WBParaSite" id="TCNE_0001655101-mRNA-1">
    <property type="protein sequence ID" value="TCNE_0001655101-mRNA-1"/>
    <property type="gene ID" value="TCNE_0001655101"/>
</dbReference>